<evidence type="ECO:0000256" key="2">
    <source>
        <dbReference type="ARBA" id="ARBA00022723"/>
    </source>
</evidence>
<dbReference type="SUPFAM" id="SSF57667">
    <property type="entry name" value="beta-beta-alpha zinc fingers"/>
    <property type="match status" value="4"/>
</dbReference>
<keyword evidence="3" id="KW-0677">Repeat</keyword>
<feature type="domain" description="C2H2-type" evidence="10">
    <location>
        <begin position="348"/>
        <end position="372"/>
    </location>
</feature>
<evidence type="ECO:0000256" key="6">
    <source>
        <dbReference type="ARBA" id="ARBA00023125"/>
    </source>
</evidence>
<dbReference type="GO" id="GO:0000981">
    <property type="term" value="F:DNA-binding transcription factor activity, RNA polymerase II-specific"/>
    <property type="evidence" value="ECO:0000318"/>
    <property type="project" value="GO_Central"/>
</dbReference>
<feature type="region of interest" description="Disordered" evidence="9">
    <location>
        <begin position="1"/>
        <end position="22"/>
    </location>
</feature>
<keyword evidence="6" id="KW-0238">DNA-binding</keyword>
<reference evidence="11" key="1">
    <citation type="journal article" date="2020" name="Nat. Ecol. Evol.">
        <title>Deeply conserved synteny resolves early events in vertebrate evolution.</title>
        <authorList>
            <person name="Simakov O."/>
            <person name="Marletaz F."/>
            <person name="Yue J.X."/>
            <person name="O'Connell B."/>
            <person name="Jenkins J."/>
            <person name="Brandt A."/>
            <person name="Calef R."/>
            <person name="Tung C.H."/>
            <person name="Huang T.K."/>
            <person name="Schmutz J."/>
            <person name="Satoh N."/>
            <person name="Yu J.K."/>
            <person name="Putnam N.H."/>
            <person name="Green R.E."/>
            <person name="Rokhsar D.S."/>
        </authorList>
    </citation>
    <scope>NUCLEOTIDE SEQUENCE [LARGE SCALE GENOMIC DNA]</scope>
    <source>
        <strain evidence="11">S238N-H82</strain>
    </source>
</reference>
<dbReference type="FunFam" id="3.30.160.60:FF:001309">
    <property type="entry name" value="Uncharacterized protein"/>
    <property type="match status" value="3"/>
</dbReference>
<dbReference type="SMART" id="SM00355">
    <property type="entry name" value="ZnF_C2H2"/>
    <property type="match status" value="7"/>
</dbReference>
<evidence type="ECO:0000313" key="12">
    <source>
        <dbReference type="RefSeq" id="XP_035676016.1"/>
    </source>
</evidence>
<evidence type="ECO:0000313" key="11">
    <source>
        <dbReference type="Proteomes" id="UP000001554"/>
    </source>
</evidence>
<gene>
    <name evidence="12" type="primary">LOC118415469</name>
</gene>
<dbReference type="GO" id="GO:0003677">
    <property type="term" value="F:DNA binding"/>
    <property type="evidence" value="ECO:0007669"/>
    <property type="project" value="UniProtKB-KW"/>
</dbReference>
<dbReference type="PANTHER" id="PTHR24392">
    <property type="entry name" value="ZINC FINGER PROTEIN"/>
    <property type="match status" value="1"/>
</dbReference>
<dbReference type="GeneID" id="118415469"/>
<evidence type="ECO:0000259" key="10">
    <source>
        <dbReference type="PROSITE" id="PS50157"/>
    </source>
</evidence>
<dbReference type="Pfam" id="PF00096">
    <property type="entry name" value="zf-C2H2"/>
    <property type="match status" value="3"/>
</dbReference>
<accession>A0A9J7L554</accession>
<reference evidence="12" key="2">
    <citation type="submission" date="2025-08" db="UniProtKB">
        <authorList>
            <consortium name="RefSeq"/>
        </authorList>
    </citation>
    <scope>IDENTIFICATION</scope>
    <source>
        <strain evidence="12">S238N-H82</strain>
        <tissue evidence="12">Testes</tissue>
    </source>
</reference>
<dbReference type="GO" id="GO:0008270">
    <property type="term" value="F:zinc ion binding"/>
    <property type="evidence" value="ECO:0007669"/>
    <property type="project" value="UniProtKB-KW"/>
</dbReference>
<evidence type="ECO:0000256" key="4">
    <source>
        <dbReference type="ARBA" id="ARBA00022771"/>
    </source>
</evidence>
<feature type="domain" description="C2H2-type" evidence="10">
    <location>
        <begin position="320"/>
        <end position="347"/>
    </location>
</feature>
<dbReference type="AlphaFoldDB" id="A0A9J7L554"/>
<feature type="domain" description="C2H2-type" evidence="10">
    <location>
        <begin position="157"/>
        <end position="184"/>
    </location>
</feature>
<evidence type="ECO:0000256" key="7">
    <source>
        <dbReference type="ARBA" id="ARBA00023242"/>
    </source>
</evidence>
<feature type="domain" description="C2H2-type" evidence="10">
    <location>
        <begin position="297"/>
        <end position="319"/>
    </location>
</feature>
<evidence type="ECO:0000256" key="3">
    <source>
        <dbReference type="ARBA" id="ARBA00022737"/>
    </source>
</evidence>
<feature type="compositionally biased region" description="Basic and acidic residues" evidence="9">
    <location>
        <begin position="9"/>
        <end position="22"/>
    </location>
</feature>
<organism evidence="11 12">
    <name type="scientific">Branchiostoma floridae</name>
    <name type="common">Florida lancelet</name>
    <name type="synonym">Amphioxus</name>
    <dbReference type="NCBI Taxonomy" id="7739"/>
    <lineage>
        <taxon>Eukaryota</taxon>
        <taxon>Metazoa</taxon>
        <taxon>Chordata</taxon>
        <taxon>Cephalochordata</taxon>
        <taxon>Leptocardii</taxon>
        <taxon>Amphioxiformes</taxon>
        <taxon>Branchiostomatidae</taxon>
        <taxon>Branchiostoma</taxon>
    </lineage>
</organism>
<sequence length="372" mass="42751">MEVPSCEHSIGHPGKEMGHPVHPGKDMDCPRHPGIEMDCTKHPGKERDSGMTLTTDMTLQQETCDVNFPQPGNTSTLQVQESRASMGRHVVKLKHTSEKPYMCEECGYRASQKHHLSRHMRIHTGERPYRCDQCDYSAAVKHHLIDHQTTHSGEKPYMCGECGYRSAKRSTLTRHMRTHTGEKTYKCDHCDYSAADRVSLDQHVHTFSQLQVKQTAKETHINDETGDTGWQQDKQENVLCQETYSEYNEDQEKYDYSATQPTGHPWNETSYSWEETTVTGRQKDEERDVPKDETCGCGYRTANRSHLSRHMKTHTGDRPYMCDQCDYSAAEKHNLIDHQTTHSGEKPYMCEKCGFRAAQRSTLSKHMRIHTG</sequence>
<dbReference type="KEGG" id="bfo:118415469"/>
<comment type="subcellular location">
    <subcellularLocation>
        <location evidence="1">Nucleus</location>
    </subcellularLocation>
</comment>
<feature type="domain" description="C2H2-type" evidence="10">
    <location>
        <begin position="101"/>
        <end position="128"/>
    </location>
</feature>
<dbReference type="GO" id="GO:0006357">
    <property type="term" value="P:regulation of transcription by RNA polymerase II"/>
    <property type="evidence" value="ECO:0000318"/>
    <property type="project" value="GO_Central"/>
</dbReference>
<dbReference type="GO" id="GO:0005634">
    <property type="term" value="C:nucleus"/>
    <property type="evidence" value="ECO:0007669"/>
    <property type="project" value="UniProtKB-SubCell"/>
</dbReference>
<dbReference type="InterPro" id="IPR013087">
    <property type="entry name" value="Znf_C2H2_type"/>
</dbReference>
<proteinExistence type="predicted"/>
<evidence type="ECO:0000256" key="9">
    <source>
        <dbReference type="SAM" id="MobiDB-lite"/>
    </source>
</evidence>
<evidence type="ECO:0000256" key="1">
    <source>
        <dbReference type="ARBA" id="ARBA00004123"/>
    </source>
</evidence>
<keyword evidence="2" id="KW-0479">Metal-binding</keyword>
<evidence type="ECO:0000256" key="8">
    <source>
        <dbReference type="PROSITE-ProRule" id="PRU00042"/>
    </source>
</evidence>
<name>A0A9J7L554_BRAFL</name>
<keyword evidence="4 8" id="KW-0863">Zinc-finger</keyword>
<dbReference type="FunFam" id="3.30.160.60:FF:002744">
    <property type="match status" value="1"/>
</dbReference>
<protein>
    <submittedName>
        <fullName evidence="12">Zinc finger protein 37 homolog</fullName>
    </submittedName>
</protein>
<feature type="domain" description="C2H2-type" evidence="10">
    <location>
        <begin position="129"/>
        <end position="156"/>
    </location>
</feature>
<dbReference type="RefSeq" id="XP_035676016.1">
    <property type="nucleotide sequence ID" value="XM_035820123.1"/>
</dbReference>
<keyword evidence="11" id="KW-1185">Reference proteome</keyword>
<dbReference type="Gene3D" id="3.30.160.60">
    <property type="entry name" value="Classic Zinc Finger"/>
    <property type="match status" value="7"/>
</dbReference>
<dbReference type="FunFam" id="3.30.160.60:FF:002183">
    <property type="entry name" value="Uncharacterized protein"/>
    <property type="match status" value="1"/>
</dbReference>
<dbReference type="InterPro" id="IPR036236">
    <property type="entry name" value="Znf_C2H2_sf"/>
</dbReference>
<evidence type="ECO:0000256" key="5">
    <source>
        <dbReference type="ARBA" id="ARBA00022833"/>
    </source>
</evidence>
<dbReference type="PANTHER" id="PTHR24392:SF31">
    <property type="entry name" value="C2H2-TYPE DOMAIN-CONTAINING PROTEIN"/>
    <property type="match status" value="1"/>
</dbReference>
<keyword evidence="7" id="KW-0539">Nucleus</keyword>
<dbReference type="Proteomes" id="UP000001554">
    <property type="component" value="Chromosome 5"/>
</dbReference>
<keyword evidence="5" id="KW-0862">Zinc</keyword>
<dbReference type="OrthoDB" id="3561125at2759"/>
<dbReference type="FunFam" id="3.30.160.60:FF:003006">
    <property type="entry name" value="Uncharacterized protein"/>
    <property type="match status" value="1"/>
</dbReference>
<dbReference type="PROSITE" id="PS50157">
    <property type="entry name" value="ZINC_FINGER_C2H2_2"/>
    <property type="match status" value="6"/>
</dbReference>